<dbReference type="Proteomes" id="UP000671852">
    <property type="component" value="Chromosome"/>
</dbReference>
<accession>A0A975GDU7</accession>
<reference evidence="2" key="1">
    <citation type="submission" date="2019-11" db="EMBL/GenBank/DDBJ databases">
        <authorList>
            <person name="Kojima H."/>
        </authorList>
    </citation>
    <scope>NUCLEOTIDE SEQUENCE</scope>
    <source>
        <strain evidence="2">H1576</strain>
    </source>
</reference>
<sequence>MLGFTYWMLKPTVDSQVQKYTIYFDESVLGLNIDAPVKYRGISVGKVSKLMINPNNSEQVEVRVTILKNTPIKANTVAKLTAQGITGLTYINLSMGDKSTELLKAKDNEKYPVIKTEASFFENFEKSFGSVSSRLSSTLGRTEELLGADNQEQMALLLKRTANVMSKVELLLDDKTIKHIQNSAQNMDSFTKKLDYMMPNIENFIQTSEAWEDKVEKSLGSISESYLVIRSSMDEIKRAVSSGEFNLKDITADIVPTMNATFLEMQEAMIKLEDMLKQYEKNPSDVLFKTQEITKAPGER</sequence>
<proteinExistence type="predicted"/>
<evidence type="ECO:0000313" key="2">
    <source>
        <dbReference type="EMBL" id="QSZ43055.1"/>
    </source>
</evidence>
<dbReference type="KEGG" id="saqt:GJV85_03265"/>
<gene>
    <name evidence="2" type="ORF">GJV85_03265</name>
</gene>
<keyword evidence="3" id="KW-1185">Reference proteome</keyword>
<organism evidence="2 3">
    <name type="scientific">Sulfurimonas aquatica</name>
    <dbReference type="NCBI Taxonomy" id="2672570"/>
    <lineage>
        <taxon>Bacteria</taxon>
        <taxon>Pseudomonadati</taxon>
        <taxon>Campylobacterota</taxon>
        <taxon>Epsilonproteobacteria</taxon>
        <taxon>Campylobacterales</taxon>
        <taxon>Sulfurimonadaceae</taxon>
        <taxon>Sulfurimonas</taxon>
    </lineage>
</organism>
<dbReference type="PANTHER" id="PTHR36698">
    <property type="entry name" value="BLL5892 PROTEIN"/>
    <property type="match status" value="1"/>
</dbReference>
<name>A0A975GDU7_9BACT</name>
<reference evidence="2" key="2">
    <citation type="submission" date="2021-04" db="EMBL/GenBank/DDBJ databases">
        <title>Isolation and characterization of a novel species of the genus Sulfurimonas.</title>
        <authorList>
            <person name="Fukui M."/>
        </authorList>
    </citation>
    <scope>NUCLEOTIDE SEQUENCE</scope>
    <source>
        <strain evidence="2">H1576</strain>
    </source>
</reference>
<feature type="domain" description="Mce/MlaD" evidence="1">
    <location>
        <begin position="18"/>
        <end position="96"/>
    </location>
</feature>
<dbReference type="EMBL" id="CP046072">
    <property type="protein sequence ID" value="QSZ43055.1"/>
    <property type="molecule type" value="Genomic_DNA"/>
</dbReference>
<dbReference type="PANTHER" id="PTHR36698:SF2">
    <property type="entry name" value="MCE_MLAD DOMAIN-CONTAINING PROTEIN"/>
    <property type="match status" value="1"/>
</dbReference>
<protein>
    <submittedName>
        <fullName evidence="2">MCE family protein</fullName>
    </submittedName>
</protein>
<evidence type="ECO:0000313" key="3">
    <source>
        <dbReference type="Proteomes" id="UP000671852"/>
    </source>
</evidence>
<evidence type="ECO:0000259" key="1">
    <source>
        <dbReference type="Pfam" id="PF02470"/>
    </source>
</evidence>
<dbReference type="AlphaFoldDB" id="A0A975GDU7"/>
<dbReference type="Pfam" id="PF02470">
    <property type="entry name" value="MlaD"/>
    <property type="match status" value="1"/>
</dbReference>
<dbReference type="InterPro" id="IPR003399">
    <property type="entry name" value="Mce/MlaD"/>
</dbReference>